<dbReference type="InterPro" id="IPR020802">
    <property type="entry name" value="TesA-like"/>
</dbReference>
<dbReference type="PANTHER" id="PTHR45527">
    <property type="entry name" value="NONRIBOSOMAL PEPTIDE SYNTHETASE"/>
    <property type="match status" value="1"/>
</dbReference>
<dbReference type="InterPro" id="IPR020806">
    <property type="entry name" value="PKS_PP-bd"/>
</dbReference>
<evidence type="ECO:0000313" key="4">
    <source>
        <dbReference type="EMBL" id="PIT01961.1"/>
    </source>
</evidence>
<accession>A0A2M6UBT0</accession>
<dbReference type="InterPro" id="IPR045851">
    <property type="entry name" value="AMP-bd_C_sf"/>
</dbReference>
<dbReference type="Pfam" id="PF00668">
    <property type="entry name" value="Condensation"/>
    <property type="match status" value="1"/>
</dbReference>
<dbReference type="InterPro" id="IPR001242">
    <property type="entry name" value="Condensation_dom"/>
</dbReference>
<dbReference type="GO" id="GO:0047527">
    <property type="term" value="F:2,3-dihydroxybenzoate-serine ligase activity"/>
    <property type="evidence" value="ECO:0007669"/>
    <property type="project" value="TreeGrafter"/>
</dbReference>
<dbReference type="Gene3D" id="3.40.50.12780">
    <property type="entry name" value="N-terminal domain of ligase-like"/>
    <property type="match status" value="1"/>
</dbReference>
<dbReference type="GO" id="GO:0005829">
    <property type="term" value="C:cytosol"/>
    <property type="evidence" value="ECO:0007669"/>
    <property type="project" value="TreeGrafter"/>
</dbReference>
<keyword evidence="1" id="KW-0596">Phosphopantetheine</keyword>
<evidence type="ECO:0000256" key="2">
    <source>
        <dbReference type="ARBA" id="ARBA00022553"/>
    </source>
</evidence>
<dbReference type="CDD" id="cd17646">
    <property type="entry name" value="A_NRPS_AB3403-like"/>
    <property type="match status" value="1"/>
</dbReference>
<dbReference type="GO" id="GO:0043041">
    <property type="term" value="P:amino acid activation for nonribosomal peptide biosynthetic process"/>
    <property type="evidence" value="ECO:0007669"/>
    <property type="project" value="TreeGrafter"/>
</dbReference>
<dbReference type="SUPFAM" id="SSF47336">
    <property type="entry name" value="ACP-like"/>
    <property type="match status" value="1"/>
</dbReference>
<evidence type="ECO:0000259" key="3">
    <source>
        <dbReference type="PROSITE" id="PS50075"/>
    </source>
</evidence>
<protein>
    <submittedName>
        <fullName evidence="4">Enterobactin synthase</fullName>
    </submittedName>
</protein>
<dbReference type="InterPro" id="IPR025110">
    <property type="entry name" value="AMP-bd_C"/>
</dbReference>
<dbReference type="FunFam" id="3.40.50.12780:FF:000012">
    <property type="entry name" value="Non-ribosomal peptide synthetase"/>
    <property type="match status" value="1"/>
</dbReference>
<dbReference type="InterPro" id="IPR029058">
    <property type="entry name" value="AB_hydrolase_fold"/>
</dbReference>
<proteinExistence type="predicted"/>
<dbReference type="Pfam" id="PF00975">
    <property type="entry name" value="Thioesterase"/>
    <property type="match status" value="1"/>
</dbReference>
<dbReference type="Pfam" id="PF00550">
    <property type="entry name" value="PP-binding"/>
    <property type="match status" value="1"/>
</dbReference>
<dbReference type="Pfam" id="PF13193">
    <property type="entry name" value="AMP-binding_C"/>
    <property type="match status" value="1"/>
</dbReference>
<evidence type="ECO:0000256" key="1">
    <source>
        <dbReference type="ARBA" id="ARBA00022450"/>
    </source>
</evidence>
<dbReference type="RefSeq" id="WP_100177152.1">
    <property type="nucleotide sequence ID" value="NZ_LFJC01000003.1"/>
</dbReference>
<dbReference type="SUPFAM" id="SSF56801">
    <property type="entry name" value="Acetyl-CoA synthetase-like"/>
    <property type="match status" value="1"/>
</dbReference>
<dbReference type="EMBL" id="LFJC01000003">
    <property type="protein sequence ID" value="PIT01961.1"/>
    <property type="molecule type" value="Genomic_DNA"/>
</dbReference>
<comment type="caution">
    <text evidence="4">The sequence shown here is derived from an EMBL/GenBank/DDBJ whole genome shotgun (WGS) entry which is preliminary data.</text>
</comment>
<dbReference type="Gene3D" id="3.30.559.30">
    <property type="entry name" value="Nonribosomal peptide synthetase, condensation domain"/>
    <property type="match status" value="1"/>
</dbReference>
<dbReference type="GO" id="GO:0009366">
    <property type="term" value="C:enterobactin synthetase complex"/>
    <property type="evidence" value="ECO:0007669"/>
    <property type="project" value="TreeGrafter"/>
</dbReference>
<dbReference type="GO" id="GO:0009239">
    <property type="term" value="P:enterobactin biosynthetic process"/>
    <property type="evidence" value="ECO:0007669"/>
    <property type="project" value="TreeGrafter"/>
</dbReference>
<dbReference type="Proteomes" id="UP000228930">
    <property type="component" value="Unassembled WGS sequence"/>
</dbReference>
<sequence length="1320" mass="143716">MTAQSVRAAPDRPVRELPLTQAQSGIWFAQSIDPANPVFNTGHYVEIDGKLDVAVFEAAVRQLAMEADSLSVRITGKDAQIVEERNRPLLEVEDLALRGDPKGGALRVMQADMNGPLDLANAPLARQVLFRLGAERYIWYQRMHHVVTDGFATGLVTQRIAEIYNATVAGGPKGAELAALDVAVDEERAYRGSERSGRDAGYWHEALRDMPEVAGLKAGLARSASSYDHFERMLAPDICDSLLCLARTTQLSWADLLTALAGAYVARHARRNEITIGVPFMGRFGSPAARVPTMLMNILPLRLEVDEEEALVHWLAKAAGRMARDRRHGRHRGEQMRRDLGLLGGQRRLYGPLVNILPFDALPRLAGLETRLTTLGTGPVDDVTFTFRGDPAARCLSLEVDTNPLLYEAGETESHARRLANFVGAAVEAALAGGALREVATVTDEEHCWLLEHLNDTAHPVTDRTLSQLLEDSFVSFADRPALRFGGRSLTYAELDWRTAALAEALVARGAGRDAIVAVTLPRSLDLIVALIAILRAGAAYMPLDLGHPRERLDRILASSRPILVLGAEDGEPLGTIEMFSPPAWPTKPQGRALGQTAGESAAYVIYTSGSTGEPKGVIVEHTAIVNRLEWMRQHYDFSCHDVILQKTPMTFDVSVWEFFLAFLSGGVLVIAPPDAHKDPRAIAQIIRDERITTIHFVPSMLSAFLAEPGSRGIAMKRVFCSGEELTADLRDRFHERMAAELHNLYGPTEAAVDVSYWPAAAGDSSRPVPIGYPVWNTRLYVLDDHLRPVPVGVEGHLYLAGVQLARGYLGQKELTAKRFVADPFHAGERMYCTGDLARVRADGAILYLGRSDHQIKLRGLRIELGEIEAAILSHPVVTQAVVDLRTDLAGEKRIVAYATLEGGEARNGAENDILAHARRFLPDYMMPSAVIVLHALPVSTNGKLDRKQLPAPVFAGGRGHAPATENEKLVAMLFARVLQAEGPFQVDDDFFDLGGHSLLAVELMLHLRETTGHEPGIGVLFEHSTIGRLAKYLDRGAASEGAGLQPLVKLNAAEPGRAPVFMLHPAGGLCWCYNGLARALGADRPAWGVQALALDPDEQAPESLDDMARDYARRIAFIADRQIIHLVGWSIGGILAHAIAVHLIERGQKVGIVAMLDAYPCDCWRDEPDPGPGAELKALLAIGGHDPDGLPELPLTREAVMTFLAESESPLGRLPAAALDGMVRVVALNNRLVRGHRHSRYDGPVLHFRAAKDSTKDQASDGTGLRPESWMPYIGSLDIRDVPLVHAHMTGPEAVLHVAPTLKAALLEHETGRAKGDQP</sequence>
<dbReference type="InterPro" id="IPR020845">
    <property type="entry name" value="AMP-binding_CS"/>
</dbReference>
<dbReference type="InterPro" id="IPR042099">
    <property type="entry name" value="ANL_N_sf"/>
</dbReference>
<dbReference type="InterPro" id="IPR010071">
    <property type="entry name" value="AA_adenyl_dom"/>
</dbReference>
<gene>
    <name evidence="4" type="ORF">TSA1_15155</name>
</gene>
<dbReference type="PANTHER" id="PTHR45527:SF1">
    <property type="entry name" value="FATTY ACID SYNTHASE"/>
    <property type="match status" value="1"/>
</dbReference>
<dbReference type="PROSITE" id="PS00455">
    <property type="entry name" value="AMP_BINDING"/>
    <property type="match status" value="1"/>
</dbReference>
<dbReference type="SMART" id="SM00823">
    <property type="entry name" value="PKS_PP"/>
    <property type="match status" value="1"/>
</dbReference>
<dbReference type="InterPro" id="IPR023213">
    <property type="entry name" value="CAT-like_dom_sf"/>
</dbReference>
<evidence type="ECO:0000313" key="5">
    <source>
        <dbReference type="Proteomes" id="UP000228930"/>
    </source>
</evidence>
<keyword evidence="5" id="KW-1185">Reference proteome</keyword>
<dbReference type="PROSITE" id="PS50075">
    <property type="entry name" value="CARRIER"/>
    <property type="match status" value="1"/>
</dbReference>
<dbReference type="InterPro" id="IPR036736">
    <property type="entry name" value="ACP-like_sf"/>
</dbReference>
<dbReference type="InterPro" id="IPR001031">
    <property type="entry name" value="Thioesterase"/>
</dbReference>
<dbReference type="NCBIfam" id="TIGR01733">
    <property type="entry name" value="AA-adenyl-dom"/>
    <property type="match status" value="1"/>
</dbReference>
<dbReference type="SUPFAM" id="SSF52777">
    <property type="entry name" value="CoA-dependent acyltransferases"/>
    <property type="match status" value="2"/>
</dbReference>
<dbReference type="InterPro" id="IPR009081">
    <property type="entry name" value="PP-bd_ACP"/>
</dbReference>
<dbReference type="Gene3D" id="3.40.50.1820">
    <property type="entry name" value="alpha/beta hydrolase"/>
    <property type="match status" value="1"/>
</dbReference>
<reference evidence="4 5" key="1">
    <citation type="submission" date="2015-06" db="EMBL/GenBank/DDBJ databases">
        <title>Comparative genome analysis of nirS-carrying Bradyrhizobium sp. strains.</title>
        <authorList>
            <person name="Ishii S."/>
            <person name="Jang J."/>
            <person name="Nishizawa T."/>
            <person name="Senoo K."/>
        </authorList>
    </citation>
    <scope>NUCLEOTIDE SEQUENCE [LARGE SCALE GENOMIC DNA]</scope>
    <source>
        <strain evidence="4 5">TSA1</strain>
    </source>
</reference>
<dbReference type="InterPro" id="IPR000873">
    <property type="entry name" value="AMP-dep_synth/lig_dom"/>
</dbReference>
<keyword evidence="2" id="KW-0597">Phosphoprotein</keyword>
<dbReference type="Gene3D" id="3.30.559.10">
    <property type="entry name" value="Chloramphenicol acetyltransferase-like domain"/>
    <property type="match status" value="1"/>
</dbReference>
<dbReference type="SMART" id="SM00824">
    <property type="entry name" value="PKS_TE"/>
    <property type="match status" value="1"/>
</dbReference>
<dbReference type="Gene3D" id="3.30.300.30">
    <property type="match status" value="1"/>
</dbReference>
<dbReference type="GO" id="GO:0031177">
    <property type="term" value="F:phosphopantetheine binding"/>
    <property type="evidence" value="ECO:0007669"/>
    <property type="project" value="InterPro"/>
</dbReference>
<organism evidence="4 5">
    <name type="scientific">Bradyrhizobium nitroreducens</name>
    <dbReference type="NCBI Taxonomy" id="709803"/>
    <lineage>
        <taxon>Bacteria</taxon>
        <taxon>Pseudomonadati</taxon>
        <taxon>Pseudomonadota</taxon>
        <taxon>Alphaproteobacteria</taxon>
        <taxon>Hyphomicrobiales</taxon>
        <taxon>Nitrobacteraceae</taxon>
        <taxon>Bradyrhizobium</taxon>
    </lineage>
</organism>
<dbReference type="SUPFAM" id="SSF53474">
    <property type="entry name" value="alpha/beta-Hydrolases"/>
    <property type="match status" value="1"/>
</dbReference>
<feature type="domain" description="Carrier" evidence="3">
    <location>
        <begin position="962"/>
        <end position="1038"/>
    </location>
</feature>
<name>A0A2M6UBT0_9BRAD</name>
<dbReference type="Pfam" id="PF00501">
    <property type="entry name" value="AMP-binding"/>
    <property type="match status" value="1"/>
</dbReference>